<dbReference type="PANTHER" id="PTHR38441">
    <property type="entry name" value="INTEGRAL MEMBRANE PROTEIN-RELATED"/>
    <property type="match status" value="1"/>
</dbReference>
<sequence>MSSQDASVVRADPSVVDLRATPEFTELRKRSRNFTFTAGAVVWVWAILLFWAVGYAPKMMAVSVIGPINLGFIFVWSQVFVALIVAVMFVRHSRANEALIAKMRQSAVKGEK</sequence>
<dbReference type="RefSeq" id="WP_210001990.1">
    <property type="nucleotide sequence ID" value="NZ_BAAAJY010000001.1"/>
</dbReference>
<dbReference type="Pfam" id="PF04341">
    <property type="entry name" value="DUF485"/>
    <property type="match status" value="1"/>
</dbReference>
<evidence type="ECO:0000313" key="2">
    <source>
        <dbReference type="EMBL" id="MBP2388405.1"/>
    </source>
</evidence>
<feature type="transmembrane region" description="Helical" evidence="1">
    <location>
        <begin position="34"/>
        <end position="56"/>
    </location>
</feature>
<evidence type="ECO:0000313" key="3">
    <source>
        <dbReference type="Proteomes" id="UP001296993"/>
    </source>
</evidence>
<dbReference type="EMBL" id="JAGIOF010000003">
    <property type="protein sequence ID" value="MBP2388405.1"/>
    <property type="molecule type" value="Genomic_DNA"/>
</dbReference>
<keyword evidence="1" id="KW-0812">Transmembrane</keyword>
<dbReference type="InterPro" id="IPR007436">
    <property type="entry name" value="DUF485"/>
</dbReference>
<gene>
    <name evidence="2" type="ORF">JOF47_003978</name>
</gene>
<organism evidence="2 3">
    <name type="scientific">Paeniglutamicibacter kerguelensis</name>
    <dbReference type="NCBI Taxonomy" id="254788"/>
    <lineage>
        <taxon>Bacteria</taxon>
        <taxon>Bacillati</taxon>
        <taxon>Actinomycetota</taxon>
        <taxon>Actinomycetes</taxon>
        <taxon>Micrococcales</taxon>
        <taxon>Micrococcaceae</taxon>
        <taxon>Paeniglutamicibacter</taxon>
    </lineage>
</organism>
<comment type="caution">
    <text evidence="2">The sequence shown here is derived from an EMBL/GenBank/DDBJ whole genome shotgun (WGS) entry which is preliminary data.</text>
</comment>
<keyword evidence="1" id="KW-0472">Membrane</keyword>
<name>A0ABS4XIZ0_9MICC</name>
<evidence type="ECO:0000256" key="1">
    <source>
        <dbReference type="SAM" id="Phobius"/>
    </source>
</evidence>
<dbReference type="Proteomes" id="UP001296993">
    <property type="component" value="Unassembled WGS sequence"/>
</dbReference>
<keyword evidence="1" id="KW-1133">Transmembrane helix</keyword>
<dbReference type="PANTHER" id="PTHR38441:SF1">
    <property type="entry name" value="MEMBRANE PROTEIN"/>
    <property type="match status" value="1"/>
</dbReference>
<proteinExistence type="predicted"/>
<accession>A0ABS4XIZ0</accession>
<reference evidence="2 3" key="1">
    <citation type="submission" date="2021-03" db="EMBL/GenBank/DDBJ databases">
        <title>Sequencing the genomes of 1000 actinobacteria strains.</title>
        <authorList>
            <person name="Klenk H.-P."/>
        </authorList>
    </citation>
    <scope>NUCLEOTIDE SEQUENCE [LARGE SCALE GENOMIC DNA]</scope>
    <source>
        <strain evidence="2 3">DSM 15797</strain>
    </source>
</reference>
<feature type="transmembrane region" description="Helical" evidence="1">
    <location>
        <begin position="68"/>
        <end position="90"/>
    </location>
</feature>
<keyword evidence="3" id="KW-1185">Reference proteome</keyword>
<protein>
    <submittedName>
        <fullName evidence="2">Uncharacterized membrane protein (DUF485 family)</fullName>
    </submittedName>
</protein>